<dbReference type="RefSeq" id="WP_287163260.1">
    <property type="nucleotide sequence ID" value="NZ_JAWLKB010000001.1"/>
</dbReference>
<keyword evidence="3" id="KW-1185">Reference proteome</keyword>
<proteinExistence type="predicted"/>
<dbReference type="SUPFAM" id="SSF46785">
    <property type="entry name" value="Winged helix' DNA-binding domain"/>
    <property type="match status" value="1"/>
</dbReference>
<evidence type="ECO:0000259" key="1">
    <source>
        <dbReference type="Pfam" id="PF03551"/>
    </source>
</evidence>
<name>A0ABU4BM79_RHOGO</name>
<dbReference type="Gene3D" id="1.10.10.10">
    <property type="entry name" value="Winged helix-like DNA-binding domain superfamily/Winged helix DNA-binding domain"/>
    <property type="match status" value="1"/>
</dbReference>
<dbReference type="Proteomes" id="UP001185927">
    <property type="component" value="Unassembled WGS sequence"/>
</dbReference>
<dbReference type="InterPro" id="IPR036390">
    <property type="entry name" value="WH_DNA-bd_sf"/>
</dbReference>
<reference evidence="2 3" key="1">
    <citation type="submission" date="2023-10" db="EMBL/GenBank/DDBJ databases">
        <title>Development of a sustainable strategy for remediation of hydrocarbon-contaminated territories based on the waste exchange concept.</title>
        <authorList>
            <person name="Krivoruchko A."/>
        </authorList>
    </citation>
    <scope>NUCLEOTIDE SEQUENCE [LARGE SCALE GENOMIC DNA]</scope>
    <source>
        <strain evidence="2 3">IEGM 1203</strain>
    </source>
</reference>
<dbReference type="InterPro" id="IPR005149">
    <property type="entry name" value="Tscrpt_reg_PadR_N"/>
</dbReference>
<protein>
    <submittedName>
        <fullName evidence="2">PadR family transcriptional regulator</fullName>
    </submittedName>
</protein>
<dbReference type="PANTHER" id="PTHR33169">
    <property type="entry name" value="PADR-FAMILY TRANSCRIPTIONAL REGULATOR"/>
    <property type="match status" value="1"/>
</dbReference>
<dbReference type="Pfam" id="PF03551">
    <property type="entry name" value="PadR"/>
    <property type="match status" value="1"/>
</dbReference>
<gene>
    <name evidence="2" type="ORF">R3Q16_01640</name>
</gene>
<organism evidence="2 3">
    <name type="scientific">Rhodococcus globerulus</name>
    <dbReference type="NCBI Taxonomy" id="33008"/>
    <lineage>
        <taxon>Bacteria</taxon>
        <taxon>Bacillati</taxon>
        <taxon>Actinomycetota</taxon>
        <taxon>Actinomycetes</taxon>
        <taxon>Mycobacteriales</taxon>
        <taxon>Nocardiaceae</taxon>
        <taxon>Rhodococcus</taxon>
    </lineage>
</organism>
<comment type="caution">
    <text evidence="2">The sequence shown here is derived from an EMBL/GenBank/DDBJ whole genome shotgun (WGS) entry which is preliminary data.</text>
</comment>
<dbReference type="EMBL" id="JAWLKB010000001">
    <property type="protein sequence ID" value="MDV6265290.1"/>
    <property type="molecule type" value="Genomic_DNA"/>
</dbReference>
<feature type="domain" description="Transcription regulator PadR N-terminal" evidence="1">
    <location>
        <begin position="19"/>
        <end position="89"/>
    </location>
</feature>
<accession>A0ABU4BM79</accession>
<dbReference type="InterPro" id="IPR036388">
    <property type="entry name" value="WH-like_DNA-bd_sf"/>
</dbReference>
<sequence>MSVVERRSLILRGVLDLCLLSLLRDRPVYGYELTERLAERDLLVSGGSSYPLLARLERNGLVRSESRPSSSGPPRKYYSLTTEGVDALESGRDEWRDVSANVTSLLESAVTDATRRAPQ</sequence>
<evidence type="ECO:0000313" key="3">
    <source>
        <dbReference type="Proteomes" id="UP001185927"/>
    </source>
</evidence>
<evidence type="ECO:0000313" key="2">
    <source>
        <dbReference type="EMBL" id="MDV6265290.1"/>
    </source>
</evidence>
<dbReference type="InterPro" id="IPR052509">
    <property type="entry name" value="Metal_resp_DNA-bind_regulator"/>
</dbReference>
<dbReference type="PANTHER" id="PTHR33169:SF14">
    <property type="entry name" value="TRANSCRIPTIONAL REGULATOR RV3488"/>
    <property type="match status" value="1"/>
</dbReference>